<name>A0A502HF73_9BACT</name>
<organism evidence="1 2">
    <name type="scientific">Hymenobacter nivis</name>
    <dbReference type="NCBI Taxonomy" id="1850093"/>
    <lineage>
        <taxon>Bacteria</taxon>
        <taxon>Pseudomonadati</taxon>
        <taxon>Bacteroidota</taxon>
        <taxon>Cytophagia</taxon>
        <taxon>Cytophagales</taxon>
        <taxon>Hymenobacteraceae</taxon>
        <taxon>Hymenobacter</taxon>
    </lineage>
</organism>
<dbReference type="EMBL" id="RCYZ01000001">
    <property type="protein sequence ID" value="TPG72163.1"/>
    <property type="molecule type" value="Genomic_DNA"/>
</dbReference>
<accession>A0A502HF73</accession>
<reference evidence="1 2" key="1">
    <citation type="journal article" date="2019" name="Environ. Microbiol.">
        <title>Species interactions and distinct microbial communities in high Arctic permafrost affected cryosols are associated with the CH4 and CO2 gas fluxes.</title>
        <authorList>
            <person name="Altshuler I."/>
            <person name="Hamel J."/>
            <person name="Turney S."/>
            <person name="Magnuson E."/>
            <person name="Levesque R."/>
            <person name="Greer C."/>
            <person name="Whyte L.G."/>
        </authorList>
    </citation>
    <scope>NUCLEOTIDE SEQUENCE [LARGE SCALE GENOMIC DNA]</scope>
    <source>
        <strain evidence="1 2">S9.2P</strain>
    </source>
</reference>
<protein>
    <submittedName>
        <fullName evidence="1">Uncharacterized protein</fullName>
    </submittedName>
</protein>
<dbReference type="Proteomes" id="UP000317646">
    <property type="component" value="Unassembled WGS sequence"/>
</dbReference>
<comment type="caution">
    <text evidence="1">The sequence shown here is derived from an EMBL/GenBank/DDBJ whole genome shotgun (WGS) entry which is preliminary data.</text>
</comment>
<dbReference type="AlphaFoldDB" id="A0A502HF73"/>
<evidence type="ECO:0000313" key="1">
    <source>
        <dbReference type="EMBL" id="TPG72163.1"/>
    </source>
</evidence>
<dbReference type="RefSeq" id="WP_140464942.1">
    <property type="nucleotide sequence ID" value="NZ_RCYZ01000001.1"/>
</dbReference>
<dbReference type="OrthoDB" id="2085395at2"/>
<gene>
    <name evidence="1" type="ORF">EAH73_02685</name>
</gene>
<proteinExistence type="predicted"/>
<keyword evidence="2" id="KW-1185">Reference proteome</keyword>
<evidence type="ECO:0000313" key="2">
    <source>
        <dbReference type="Proteomes" id="UP000317646"/>
    </source>
</evidence>
<sequence>MITNELTAADYSQTFQPPMQDVTATAEQVIDIWPYVGSIPVAGLGGFMLKDVAYVYRNNSNAFEHVLIGTDDKNVFLVIVLSLAGPEIYGYHLLDLVTLYGLTEE</sequence>